<reference evidence="1 2" key="1">
    <citation type="submission" date="2017-06" db="EMBL/GenBank/DDBJ databases">
        <authorList>
            <person name="Kim H.J."/>
            <person name="Triplett B.A."/>
        </authorList>
    </citation>
    <scope>NUCLEOTIDE SEQUENCE [LARGE SCALE GENOMIC DNA]</scope>
    <source>
        <strain evidence="1 2">DSM 13116</strain>
    </source>
</reference>
<dbReference type="EMBL" id="FZOC01000005">
    <property type="protein sequence ID" value="SNS05930.1"/>
    <property type="molecule type" value="Genomic_DNA"/>
</dbReference>
<dbReference type="AlphaFoldDB" id="A0A239BDB6"/>
<keyword evidence="2" id="KW-1185">Reference proteome</keyword>
<dbReference type="Proteomes" id="UP000198324">
    <property type="component" value="Unassembled WGS sequence"/>
</dbReference>
<evidence type="ECO:0000313" key="1">
    <source>
        <dbReference type="EMBL" id="SNS05930.1"/>
    </source>
</evidence>
<sequence>MQAVSALVLLLVFCGVSGCGVDEKEQKNLTMTLPSDTPPHTVELLRRVLPKIEAHCPGLVKYWSALEFQQVEPDRPYHVGAGTHLPDWPQVTWLVFQVKDENQLVPGKYRAHGHVCRIGIDADGTALIVPKEPCQSLFFDRPAALADQDFIVDIRD</sequence>
<organism evidence="1 2">
    <name type="scientific">Humidesulfovibrio mexicanus</name>
    <dbReference type="NCBI Taxonomy" id="147047"/>
    <lineage>
        <taxon>Bacteria</taxon>
        <taxon>Pseudomonadati</taxon>
        <taxon>Thermodesulfobacteriota</taxon>
        <taxon>Desulfovibrionia</taxon>
        <taxon>Desulfovibrionales</taxon>
        <taxon>Desulfovibrionaceae</taxon>
        <taxon>Humidesulfovibrio</taxon>
    </lineage>
</organism>
<name>A0A239BDB6_9BACT</name>
<protein>
    <submittedName>
        <fullName evidence="1">Uncharacterized protein</fullName>
    </submittedName>
</protein>
<gene>
    <name evidence="1" type="ORF">SAMN04488503_2497</name>
</gene>
<evidence type="ECO:0000313" key="2">
    <source>
        <dbReference type="Proteomes" id="UP000198324"/>
    </source>
</evidence>
<accession>A0A239BDB6</accession>
<proteinExistence type="predicted"/>